<dbReference type="InterPro" id="IPR052189">
    <property type="entry name" value="L-asp_N-monooxygenase_NS-form"/>
</dbReference>
<keyword evidence="2" id="KW-0614">Plasmid</keyword>
<name>A0A6M8SXF2_9NEIS</name>
<geneLocation type="plasmid" evidence="2 3">
    <name>unnamed1</name>
</geneLocation>
<keyword evidence="3" id="KW-1185">Reference proteome</keyword>
<dbReference type="KEGG" id="dee:HQN60_15870"/>
<evidence type="ECO:0000313" key="3">
    <source>
        <dbReference type="Proteomes" id="UP000504844"/>
    </source>
</evidence>
<sequence>MVTPKFEVPTLLRVGIIGLGSRGLAILERLLALATELKEQHLHIIIFEPNQPGVGLHSCDQPDYLLLNTVAFQLSVFPDYAANQSAIERTGPDFYQWCIARGISFNEQPDATDQKLVAQTDFLPRRLIGEYLAWSFENITSILPPNVSLQLHRERAIKLQTTTEGGFLISSEAQIDIEVDKLFLTLGHTGRKVVTQTKRHITDVYPLPASIAEIDAGTVVGVEGFGLATMDVLASLSSGRGGRYIREDGLSHYLPSGNEPLIVLYSRTGLPFRVRPETTTTRKRHQPLFITPGLQLQLRKQNKEGQLDFVDDILPLMIAEMRAAFYLTHQQITESSDLSNDQLRDQLAHAFRSAKLDELFSALAEQYGSFDPLEYLPTELPPGLSGDKYVDWLVQFIKEDLAEGASGLTNSPIKAALEVWRDLRDTLRSLIDFKGLNETSHRDFYSSWVPLINRTVAGPQKERHQDFLALIAAGVVKLANPGDEPVWLEHKERYQLNSNHLPELDWLISARLPSSGLLNTDSSVLADLFSAGIVRPVYNSQGLDGVEIVGHGSPLNQAGCKVENLWVLGPLTEGATYYNHYIPSAGAYSRALSDAQGAVLECLGILAEPLIEKDCYDFCLP</sequence>
<dbReference type="RefSeq" id="WP_173534787.1">
    <property type="nucleotide sequence ID" value="NZ_CP054144.1"/>
</dbReference>
<proteinExistence type="predicted"/>
<gene>
    <name evidence="2" type="ORF">HQN60_15870</name>
</gene>
<protein>
    <submittedName>
        <fullName evidence="2">FAD/NAD(P)-binding protein</fullName>
    </submittedName>
</protein>
<reference evidence="2 3" key="1">
    <citation type="submission" date="2020-05" db="EMBL/GenBank/DDBJ databases">
        <title>Complete genome sequence of Deefgea sp. D17.</title>
        <authorList>
            <person name="Bae J.-W."/>
            <person name="Han J.E."/>
        </authorList>
    </citation>
    <scope>NUCLEOTIDE SEQUENCE [LARGE SCALE GENOMIC DNA]</scope>
    <source>
        <strain evidence="2 3">D17</strain>
        <plasmid evidence="2 3">unnamed1</plasmid>
    </source>
</reference>
<accession>A0A6M8SXF2</accession>
<dbReference type="AlphaFoldDB" id="A0A6M8SXF2"/>
<dbReference type="PANTHER" id="PTHR40254:SF1">
    <property type="entry name" value="BLR0577 PROTEIN"/>
    <property type="match status" value="1"/>
</dbReference>
<dbReference type="EMBL" id="CP054144">
    <property type="protein sequence ID" value="QKJ68286.1"/>
    <property type="molecule type" value="Genomic_DNA"/>
</dbReference>
<dbReference type="PANTHER" id="PTHR40254">
    <property type="entry name" value="BLR0577 PROTEIN"/>
    <property type="match status" value="1"/>
</dbReference>
<dbReference type="Proteomes" id="UP000504844">
    <property type="component" value="Plasmid unnamed1"/>
</dbReference>
<dbReference type="Pfam" id="PF13454">
    <property type="entry name" value="NAD_binding_9"/>
    <property type="match status" value="1"/>
</dbReference>
<organism evidence="2 3">
    <name type="scientific">Deefgea piscis</name>
    <dbReference type="NCBI Taxonomy" id="2739061"/>
    <lineage>
        <taxon>Bacteria</taxon>
        <taxon>Pseudomonadati</taxon>
        <taxon>Pseudomonadota</taxon>
        <taxon>Betaproteobacteria</taxon>
        <taxon>Neisseriales</taxon>
        <taxon>Chitinibacteraceae</taxon>
        <taxon>Deefgea</taxon>
    </lineage>
</organism>
<dbReference type="InterPro" id="IPR038732">
    <property type="entry name" value="HpyO/CreE_NAD-binding"/>
</dbReference>
<feature type="domain" description="FAD-dependent urate hydroxylase HpyO/Asp monooxygenase CreE-like FAD/NAD(P)-binding" evidence="1">
    <location>
        <begin position="16"/>
        <end position="188"/>
    </location>
</feature>
<evidence type="ECO:0000313" key="2">
    <source>
        <dbReference type="EMBL" id="QKJ68286.1"/>
    </source>
</evidence>
<evidence type="ECO:0000259" key="1">
    <source>
        <dbReference type="Pfam" id="PF13454"/>
    </source>
</evidence>